<dbReference type="STRING" id="238.BBD35_00780"/>
<dbReference type="OrthoDB" id="43862at2"/>
<reference evidence="2 3" key="1">
    <citation type="submission" date="2016-11" db="EMBL/GenBank/DDBJ databases">
        <title>Genome sequence and comparative genomic analysis of clinical strain Elizabethkingia meningoseptica 61421 PRCM.</title>
        <authorList>
            <person name="Wang M."/>
            <person name="Hu S."/>
            <person name="Cao L."/>
            <person name="Jiang T."/>
            <person name="Zhou Y."/>
            <person name="Ming D."/>
        </authorList>
    </citation>
    <scope>NUCLEOTIDE SEQUENCE [LARGE SCALE GENOMIC DNA]</scope>
    <source>
        <strain evidence="2 3">61421 PRCM</strain>
    </source>
</reference>
<dbReference type="Gene3D" id="3.40.50.150">
    <property type="entry name" value="Vaccinia Virus protein VP39"/>
    <property type="match status" value="1"/>
</dbReference>
<evidence type="ECO:0000313" key="3">
    <source>
        <dbReference type="Proteomes" id="UP000188947"/>
    </source>
</evidence>
<proteinExistence type="predicted"/>
<dbReference type="EMBL" id="MPOG01000011">
    <property type="protein sequence ID" value="OOH95096.1"/>
    <property type="molecule type" value="Genomic_DNA"/>
</dbReference>
<name>A0A1T3EZK4_ELIME</name>
<comment type="caution">
    <text evidence="2">The sequence shown here is derived from an EMBL/GenBank/DDBJ whole genome shotgun (WGS) entry which is preliminary data.</text>
</comment>
<dbReference type="InterPro" id="IPR029063">
    <property type="entry name" value="SAM-dependent_MTases_sf"/>
</dbReference>
<dbReference type="AlphaFoldDB" id="A0A1T3EZK4"/>
<accession>A0A1T3EZK4</accession>
<sequence length="258" mass="29175">MKTGNIEKMSGHWLLAKAGKKVLRPGGKFLTEKMLKQLDINECDTVTEFAPGLGFTAGEILKYNPGSYTGIDADENAVAFLKRKFAETKALFRNGHAAQTGLESESQTKVLGEAMLTIHADHRKAEIIKEAHRVLKTDGLYGIHELALMPEKLDDKVKAHIQRELAEVIKVNARPLTPEEWKQTLEKEGFTILKMETAAMHLLEPKRMIGDEGLLGFLKIAKNMVLQPDTRKRIIRMRNIFRKYERNLCAVIIISRKD</sequence>
<dbReference type="eggNOG" id="COG2226">
    <property type="taxonomic scope" value="Bacteria"/>
</dbReference>
<dbReference type="GO" id="GO:0008168">
    <property type="term" value="F:methyltransferase activity"/>
    <property type="evidence" value="ECO:0007669"/>
    <property type="project" value="UniProtKB-KW"/>
</dbReference>
<dbReference type="SUPFAM" id="SSF53335">
    <property type="entry name" value="S-adenosyl-L-methionine-dependent methyltransferases"/>
    <property type="match status" value="1"/>
</dbReference>
<keyword evidence="3" id="KW-1185">Reference proteome</keyword>
<dbReference type="RefSeq" id="WP_077564610.1">
    <property type="nucleotide sequence ID" value="NZ_CP016378.1"/>
</dbReference>
<protein>
    <submittedName>
        <fullName evidence="2">SAM-dependent methyltransferase</fullName>
    </submittedName>
</protein>
<evidence type="ECO:0000313" key="2">
    <source>
        <dbReference type="EMBL" id="OOH95096.1"/>
    </source>
</evidence>
<feature type="domain" description="Methyltransferase" evidence="1">
    <location>
        <begin position="47"/>
        <end position="139"/>
    </location>
</feature>
<keyword evidence="2" id="KW-0808">Transferase</keyword>
<gene>
    <name evidence="2" type="ORF">BMF97_09645</name>
</gene>
<dbReference type="InterPro" id="IPR041698">
    <property type="entry name" value="Methyltransf_25"/>
</dbReference>
<dbReference type="GO" id="GO:0032259">
    <property type="term" value="P:methylation"/>
    <property type="evidence" value="ECO:0007669"/>
    <property type="project" value="UniProtKB-KW"/>
</dbReference>
<organism evidence="2 3">
    <name type="scientific">Elizabethkingia meningoseptica</name>
    <name type="common">Chryseobacterium meningosepticum</name>
    <dbReference type="NCBI Taxonomy" id="238"/>
    <lineage>
        <taxon>Bacteria</taxon>
        <taxon>Pseudomonadati</taxon>
        <taxon>Bacteroidota</taxon>
        <taxon>Flavobacteriia</taxon>
        <taxon>Flavobacteriales</taxon>
        <taxon>Weeksellaceae</taxon>
        <taxon>Elizabethkingia</taxon>
    </lineage>
</organism>
<dbReference type="Pfam" id="PF13649">
    <property type="entry name" value="Methyltransf_25"/>
    <property type="match status" value="1"/>
</dbReference>
<keyword evidence="2" id="KW-0489">Methyltransferase</keyword>
<evidence type="ECO:0000259" key="1">
    <source>
        <dbReference type="Pfam" id="PF13649"/>
    </source>
</evidence>
<dbReference type="Proteomes" id="UP000188947">
    <property type="component" value="Unassembled WGS sequence"/>
</dbReference>